<dbReference type="EMBL" id="MHMW01000028">
    <property type="protein sequence ID" value="OGZ33603.1"/>
    <property type="molecule type" value="Genomic_DNA"/>
</dbReference>
<name>A0A1G2F6I9_9BACT</name>
<proteinExistence type="predicted"/>
<dbReference type="AlphaFoldDB" id="A0A1G2F6I9"/>
<sequence>MTGREILVCTDCKSAIFVDSVANTAPRFTGNFGDHPENREMIDGQDDLRDFKRTHRKHKVIEVKLKYD</sequence>
<dbReference type="Proteomes" id="UP000179099">
    <property type="component" value="Unassembled WGS sequence"/>
</dbReference>
<dbReference type="STRING" id="1801992.A2Y98_01570"/>
<comment type="caution">
    <text evidence="1">The sequence shown here is derived from an EMBL/GenBank/DDBJ whole genome shotgun (WGS) entry which is preliminary data.</text>
</comment>
<accession>A0A1G2F6I9</accession>
<evidence type="ECO:0000313" key="2">
    <source>
        <dbReference type="Proteomes" id="UP000179099"/>
    </source>
</evidence>
<reference evidence="1 2" key="1">
    <citation type="journal article" date="2016" name="Nat. Commun.">
        <title>Thousands of microbial genomes shed light on interconnected biogeochemical processes in an aquifer system.</title>
        <authorList>
            <person name="Anantharaman K."/>
            <person name="Brown C.T."/>
            <person name="Hug L.A."/>
            <person name="Sharon I."/>
            <person name="Castelle C.J."/>
            <person name="Probst A.J."/>
            <person name="Thomas B.C."/>
            <person name="Singh A."/>
            <person name="Wilkins M.J."/>
            <person name="Karaoz U."/>
            <person name="Brodie E.L."/>
            <person name="Williams K.H."/>
            <person name="Hubbard S.S."/>
            <person name="Banfield J.F."/>
        </authorList>
    </citation>
    <scope>NUCLEOTIDE SEQUENCE [LARGE SCALE GENOMIC DNA]</scope>
</reference>
<evidence type="ECO:0000313" key="1">
    <source>
        <dbReference type="EMBL" id="OGZ33603.1"/>
    </source>
</evidence>
<organism evidence="1 2">
    <name type="scientific">Candidatus Portnoybacteria bacterium RBG_19FT_COMBO_36_7</name>
    <dbReference type="NCBI Taxonomy" id="1801992"/>
    <lineage>
        <taxon>Bacteria</taxon>
        <taxon>Candidatus Portnoyibacteriota</taxon>
    </lineage>
</organism>
<gene>
    <name evidence="1" type="ORF">A2Y98_01570</name>
</gene>
<protein>
    <submittedName>
        <fullName evidence="1">Uncharacterized protein</fullName>
    </submittedName>
</protein>